<dbReference type="EMBL" id="VTOW01000004">
    <property type="protein sequence ID" value="NKE72683.1"/>
    <property type="molecule type" value="Genomic_DNA"/>
</dbReference>
<dbReference type="PROSITE" id="PS51257">
    <property type="entry name" value="PROKAR_LIPOPROTEIN"/>
    <property type="match status" value="1"/>
</dbReference>
<evidence type="ECO:0008006" key="3">
    <source>
        <dbReference type="Google" id="ProtNLM"/>
    </source>
</evidence>
<sequence>MRRAILLFLSSLVSLAGCGYHSGLRSEMIPPDQTIAIPLFENATFEPLLEKRVGESFKETFLRQGWQVVAHPHQAPRTLSGRVTRFDKTPISLNRIGQAQEYRITIGLDYTLLSGEGDPPKERNHAEASAEYIVHPDPLADRVAQDRAIREAGKKLAERVAGLISIAPLSAPPLATPADR</sequence>
<dbReference type="Proteomes" id="UP000534783">
    <property type="component" value="Unassembled WGS sequence"/>
</dbReference>
<accession>A0A7X6ICI0</accession>
<evidence type="ECO:0000313" key="2">
    <source>
        <dbReference type="Proteomes" id="UP000534783"/>
    </source>
</evidence>
<comment type="caution">
    <text evidence="1">The sequence shown here is derived from an EMBL/GenBank/DDBJ whole genome shotgun (WGS) entry which is preliminary data.</text>
</comment>
<protein>
    <recommendedName>
        <fullName evidence="3">LPS-assembly lipoprotein LptE</fullName>
    </recommendedName>
</protein>
<gene>
    <name evidence="1" type="ORF">MNODULE_18185</name>
</gene>
<keyword evidence="2" id="KW-1185">Reference proteome</keyword>
<proteinExistence type="predicted"/>
<name>A0A7X6ICI0_9BACT</name>
<dbReference type="GO" id="GO:0043165">
    <property type="term" value="P:Gram-negative-bacterium-type cell outer membrane assembly"/>
    <property type="evidence" value="ECO:0007669"/>
    <property type="project" value="InterPro"/>
</dbReference>
<dbReference type="RefSeq" id="WP_168062628.1">
    <property type="nucleotide sequence ID" value="NZ_VTOW01000004.1"/>
</dbReference>
<organism evidence="1 2">
    <name type="scientific">Candidatus Manganitrophus noduliformans</name>
    <dbReference type="NCBI Taxonomy" id="2606439"/>
    <lineage>
        <taxon>Bacteria</taxon>
        <taxon>Pseudomonadati</taxon>
        <taxon>Nitrospirota</taxon>
        <taxon>Nitrospiria</taxon>
        <taxon>Candidatus Troglogloeales</taxon>
        <taxon>Candidatus Manganitrophaceae</taxon>
        <taxon>Candidatus Manganitrophus</taxon>
    </lineage>
</organism>
<reference evidence="1 2" key="1">
    <citation type="journal article" date="2020" name="Nature">
        <title>Bacterial chemolithoautotrophy via manganese oxidation.</title>
        <authorList>
            <person name="Yu H."/>
            <person name="Leadbetter J.R."/>
        </authorList>
    </citation>
    <scope>NUCLEOTIDE SEQUENCE [LARGE SCALE GENOMIC DNA]</scope>
    <source>
        <strain evidence="1 2">Mn-1</strain>
    </source>
</reference>
<dbReference type="InterPro" id="IPR007485">
    <property type="entry name" value="LPS_assembly_LptE"/>
</dbReference>
<dbReference type="Gene3D" id="3.30.160.150">
    <property type="entry name" value="Lipoprotein like domain"/>
    <property type="match status" value="1"/>
</dbReference>
<dbReference type="GO" id="GO:0019867">
    <property type="term" value="C:outer membrane"/>
    <property type="evidence" value="ECO:0007669"/>
    <property type="project" value="InterPro"/>
</dbReference>
<dbReference type="Pfam" id="PF04390">
    <property type="entry name" value="LptE"/>
    <property type="match status" value="1"/>
</dbReference>
<evidence type="ECO:0000313" key="1">
    <source>
        <dbReference type="EMBL" id="NKE72683.1"/>
    </source>
</evidence>
<dbReference type="AlphaFoldDB" id="A0A7X6ICI0"/>